<comment type="caution">
    <text evidence="1">The sequence shown here is derived from an EMBL/GenBank/DDBJ whole genome shotgun (WGS) entry which is preliminary data.</text>
</comment>
<proteinExistence type="predicted"/>
<reference evidence="1" key="1">
    <citation type="submission" date="2023-03" db="EMBL/GenBank/DDBJ databases">
        <title>Massive genome expansion in bonnet fungi (Mycena s.s.) driven by repeated elements and novel gene families across ecological guilds.</title>
        <authorList>
            <consortium name="Lawrence Berkeley National Laboratory"/>
            <person name="Harder C.B."/>
            <person name="Miyauchi S."/>
            <person name="Viragh M."/>
            <person name="Kuo A."/>
            <person name="Thoen E."/>
            <person name="Andreopoulos B."/>
            <person name="Lu D."/>
            <person name="Skrede I."/>
            <person name="Drula E."/>
            <person name="Henrissat B."/>
            <person name="Morin E."/>
            <person name="Kohler A."/>
            <person name="Barry K."/>
            <person name="LaButti K."/>
            <person name="Morin E."/>
            <person name="Salamov A."/>
            <person name="Lipzen A."/>
            <person name="Mereny Z."/>
            <person name="Hegedus B."/>
            <person name="Baldrian P."/>
            <person name="Stursova M."/>
            <person name="Weitz H."/>
            <person name="Taylor A."/>
            <person name="Grigoriev I.V."/>
            <person name="Nagy L.G."/>
            <person name="Martin F."/>
            <person name="Kauserud H."/>
        </authorList>
    </citation>
    <scope>NUCLEOTIDE SEQUENCE</scope>
    <source>
        <strain evidence="1">CBHHK200</strain>
    </source>
</reference>
<organism evidence="1 2">
    <name type="scientific">Mycena alexandri</name>
    <dbReference type="NCBI Taxonomy" id="1745969"/>
    <lineage>
        <taxon>Eukaryota</taxon>
        <taxon>Fungi</taxon>
        <taxon>Dikarya</taxon>
        <taxon>Basidiomycota</taxon>
        <taxon>Agaricomycotina</taxon>
        <taxon>Agaricomycetes</taxon>
        <taxon>Agaricomycetidae</taxon>
        <taxon>Agaricales</taxon>
        <taxon>Marasmiineae</taxon>
        <taxon>Mycenaceae</taxon>
        <taxon>Mycena</taxon>
    </lineage>
</organism>
<gene>
    <name evidence="1" type="ORF">C8F04DRAFT_1331635</name>
</gene>
<accession>A0AAD6T069</accession>
<name>A0AAD6T069_9AGAR</name>
<dbReference type="EMBL" id="JARJCM010000038">
    <property type="protein sequence ID" value="KAJ7037249.1"/>
    <property type="molecule type" value="Genomic_DNA"/>
</dbReference>
<evidence type="ECO:0000313" key="2">
    <source>
        <dbReference type="Proteomes" id="UP001218188"/>
    </source>
</evidence>
<evidence type="ECO:0000313" key="1">
    <source>
        <dbReference type="EMBL" id="KAJ7037249.1"/>
    </source>
</evidence>
<sequence>MDVGSIAAALTLLRTESAPLTPIHDYISVRPTLHILHSSSKVNMWNITHVDASTPSQTSILFGGMPGKESVGPTNALGPEGAVYVLAFPGLGYIKLTDVGSKGNGPGSWKVAASGSSTNWTYEGGGQAKVSVDANGNYTISGGSNTISGTVTKF</sequence>
<protein>
    <submittedName>
        <fullName evidence="1">Uncharacterized protein</fullName>
    </submittedName>
</protein>
<keyword evidence="2" id="KW-1185">Reference proteome</keyword>
<dbReference type="Proteomes" id="UP001218188">
    <property type="component" value="Unassembled WGS sequence"/>
</dbReference>
<dbReference type="AlphaFoldDB" id="A0AAD6T069"/>